<dbReference type="NCBIfam" id="TIGR01549">
    <property type="entry name" value="HAD-SF-IA-v1"/>
    <property type="match status" value="1"/>
</dbReference>
<dbReference type="InterPro" id="IPR036412">
    <property type="entry name" value="HAD-like_sf"/>
</dbReference>
<name>A0A0G1X6L6_9BACT</name>
<evidence type="ECO:0008006" key="3">
    <source>
        <dbReference type="Google" id="ProtNLM"/>
    </source>
</evidence>
<gene>
    <name evidence="1" type="ORF">UY70_C0021G0001</name>
</gene>
<dbReference type="SUPFAM" id="SSF56784">
    <property type="entry name" value="HAD-like"/>
    <property type="match status" value="1"/>
</dbReference>
<dbReference type="EMBL" id="LCRA01000021">
    <property type="protein sequence ID" value="KKW26601.1"/>
    <property type="molecule type" value="Genomic_DNA"/>
</dbReference>
<dbReference type="NCBIfam" id="TIGR01509">
    <property type="entry name" value="HAD-SF-IA-v3"/>
    <property type="match status" value="1"/>
</dbReference>
<dbReference type="Pfam" id="PF00702">
    <property type="entry name" value="Hydrolase"/>
    <property type="match status" value="1"/>
</dbReference>
<comment type="caution">
    <text evidence="1">The sequence shown here is derived from an EMBL/GenBank/DDBJ whole genome shotgun (WGS) entry which is preliminary data.</text>
</comment>
<sequence>MVRSVIFDIGNVLITFDKLLACEELTTYTKEKTADEIHKLLVGEDLEHLLETGTISETQFAKKALTKINAQGLDEKKFLEIWSDVYEGNNEIIDLLNELHERSVPMAIVSTNSTVAYAACRKFETVRLFEDWKAPIILSHEVGVTKPNEKIFRLALEALGCEAKDAAFIDDITENIEAAKNLGMAGIEYNAKVHSIQYLRDELSRLIAL</sequence>
<dbReference type="InterPro" id="IPR006439">
    <property type="entry name" value="HAD-SF_hydro_IA"/>
</dbReference>
<accession>A0A0G1X6L6</accession>
<dbReference type="PANTHER" id="PTHR43611:SF3">
    <property type="entry name" value="FLAVIN MONONUCLEOTIDE HYDROLASE 1, CHLOROPLATIC"/>
    <property type="match status" value="1"/>
</dbReference>
<dbReference type="PRINTS" id="PR00413">
    <property type="entry name" value="HADHALOGNASE"/>
</dbReference>
<proteinExistence type="predicted"/>
<dbReference type="InterPro" id="IPR023198">
    <property type="entry name" value="PGP-like_dom2"/>
</dbReference>
<organism evidence="1 2">
    <name type="scientific">Candidatus Kaiserbacteria bacterium GW2011_GWB1_52_6</name>
    <dbReference type="NCBI Taxonomy" id="1618674"/>
    <lineage>
        <taxon>Bacteria</taxon>
        <taxon>Candidatus Kaiseribacteriota</taxon>
    </lineage>
</organism>
<dbReference type="InterPro" id="IPR023214">
    <property type="entry name" value="HAD_sf"/>
</dbReference>
<dbReference type="Proteomes" id="UP000034185">
    <property type="component" value="Unassembled WGS sequence"/>
</dbReference>
<dbReference type="AlphaFoldDB" id="A0A0G1X6L6"/>
<dbReference type="SFLD" id="SFLDG01129">
    <property type="entry name" value="C1.5:_HAD__Beta-PGM__Phosphata"/>
    <property type="match status" value="1"/>
</dbReference>
<dbReference type="Gene3D" id="1.10.150.240">
    <property type="entry name" value="Putative phosphatase, domain 2"/>
    <property type="match status" value="1"/>
</dbReference>
<dbReference type="CDD" id="cd02603">
    <property type="entry name" value="HAD_sEH-N_like"/>
    <property type="match status" value="1"/>
</dbReference>
<reference evidence="1 2" key="1">
    <citation type="journal article" date="2015" name="Nature">
        <title>rRNA introns, odd ribosomes, and small enigmatic genomes across a large radiation of phyla.</title>
        <authorList>
            <person name="Brown C.T."/>
            <person name="Hug L.A."/>
            <person name="Thomas B.C."/>
            <person name="Sharon I."/>
            <person name="Castelle C.J."/>
            <person name="Singh A."/>
            <person name="Wilkins M.J."/>
            <person name="Williams K.H."/>
            <person name="Banfield J.F."/>
        </authorList>
    </citation>
    <scope>NUCLEOTIDE SEQUENCE [LARGE SCALE GENOMIC DNA]</scope>
</reference>
<dbReference type="PANTHER" id="PTHR43611">
    <property type="entry name" value="ALPHA-D-GLUCOSE 1-PHOSPHATE PHOSPHATASE"/>
    <property type="match status" value="1"/>
</dbReference>
<evidence type="ECO:0000313" key="2">
    <source>
        <dbReference type="Proteomes" id="UP000034185"/>
    </source>
</evidence>
<dbReference type="Gene3D" id="3.40.50.1000">
    <property type="entry name" value="HAD superfamily/HAD-like"/>
    <property type="match status" value="1"/>
</dbReference>
<evidence type="ECO:0000313" key="1">
    <source>
        <dbReference type="EMBL" id="KKW26601.1"/>
    </source>
</evidence>
<dbReference type="SFLD" id="SFLDS00003">
    <property type="entry name" value="Haloacid_Dehalogenase"/>
    <property type="match status" value="1"/>
</dbReference>
<protein>
    <recommendedName>
        <fullName evidence="3">HAD-superfamily hydrolase, subfamily IA, variant 3</fullName>
    </recommendedName>
</protein>